<keyword evidence="2" id="KW-0436">Ligase</keyword>
<dbReference type="Pfam" id="PF00501">
    <property type="entry name" value="AMP-binding"/>
    <property type="match status" value="1"/>
</dbReference>
<name>A0A3N2DP65_9GAMM</name>
<dbReference type="OrthoDB" id="9787658at2"/>
<dbReference type="RefSeq" id="WP_123712363.1">
    <property type="nucleotide sequence ID" value="NZ_RKHR01000004.1"/>
</dbReference>
<organism evidence="2 3">
    <name type="scientific">Sinobacterium caligoides</name>
    <dbReference type="NCBI Taxonomy" id="933926"/>
    <lineage>
        <taxon>Bacteria</taxon>
        <taxon>Pseudomonadati</taxon>
        <taxon>Pseudomonadota</taxon>
        <taxon>Gammaproteobacteria</taxon>
        <taxon>Cellvibrionales</taxon>
        <taxon>Spongiibacteraceae</taxon>
        <taxon>Sinobacterium</taxon>
    </lineage>
</organism>
<accession>A0A3N2DP65</accession>
<dbReference type="AlphaFoldDB" id="A0A3N2DP65"/>
<dbReference type="PANTHER" id="PTHR45398">
    <property type="match status" value="1"/>
</dbReference>
<dbReference type="Gene3D" id="3.30.300.30">
    <property type="match status" value="1"/>
</dbReference>
<dbReference type="InterPro" id="IPR000873">
    <property type="entry name" value="AMP-dep_synth/lig_dom"/>
</dbReference>
<dbReference type="PANTHER" id="PTHR45398:SF1">
    <property type="entry name" value="ENZYME, PUTATIVE (JCVI)-RELATED"/>
    <property type="match status" value="1"/>
</dbReference>
<evidence type="ECO:0000313" key="2">
    <source>
        <dbReference type="EMBL" id="ROS01587.1"/>
    </source>
</evidence>
<dbReference type="InterPro" id="IPR045851">
    <property type="entry name" value="AMP-bd_C_sf"/>
</dbReference>
<dbReference type="Gene3D" id="3.40.50.12780">
    <property type="entry name" value="N-terminal domain of ligase-like"/>
    <property type="match status" value="1"/>
</dbReference>
<protein>
    <submittedName>
        <fullName evidence="2">Acyl-coenzyme A synthetase/AMP-(Fatty) acid ligase</fullName>
    </submittedName>
</protein>
<evidence type="ECO:0000313" key="3">
    <source>
        <dbReference type="Proteomes" id="UP000275394"/>
    </source>
</evidence>
<feature type="domain" description="AMP-dependent synthetase/ligase" evidence="1">
    <location>
        <begin position="143"/>
        <end position="288"/>
    </location>
</feature>
<comment type="caution">
    <text evidence="2">The sequence shown here is derived from an EMBL/GenBank/DDBJ whole genome shotgun (WGS) entry which is preliminary data.</text>
</comment>
<dbReference type="InterPro" id="IPR042099">
    <property type="entry name" value="ANL_N_sf"/>
</dbReference>
<dbReference type="SUPFAM" id="SSF56801">
    <property type="entry name" value="Acetyl-CoA synthetase-like"/>
    <property type="match status" value="1"/>
</dbReference>
<gene>
    <name evidence="2" type="ORF">EDC56_2029</name>
</gene>
<dbReference type="Proteomes" id="UP000275394">
    <property type="component" value="Unassembled WGS sequence"/>
</dbReference>
<proteinExistence type="predicted"/>
<keyword evidence="3" id="KW-1185">Reference proteome</keyword>
<dbReference type="EMBL" id="RKHR01000004">
    <property type="protein sequence ID" value="ROS01587.1"/>
    <property type="molecule type" value="Genomic_DNA"/>
</dbReference>
<sequence length="455" mass="49781">MNIVSRWLMGLLSRPAEQAIATDAEGGQFCYDELWPQVVQLIQQQRQTVTAGRWLVSCDDSVNFLVALLAVTIDTGTLVLPVNASQGGIDELKPEIDGVITDQALRGGVTLQLPMLAGGSYSTSVAWLRSLLAERVEAPPLRLFTSGSTGKPKPIDKPLALLLYEVEDLELLWGGLLADRAVVSTVSAQHVYGLLFRLLWPLTAGRVFHRHNVNYPEQLQTCGNGHVLVSSPALLSRLQGGVSEQGFTCVFSSGGPLAKGASDQALVALGTRPVEVFGSSETGGIAWRQSDVEGKPWRCFAGLTVARAEDGRLLLNSPYLAEEDNPRLLDDLIELVDDRHFKHCGRSDSVVKIAEKRVSLLDINHRLNALEQVEQAYSIALLEGERDEVVAVLVLSQQGREQLAKAGKNLLARALRAALREHLEPAIIPRRFRYLASLPYNSQGKLSKQFLIDLF</sequence>
<reference evidence="2 3" key="1">
    <citation type="submission" date="2018-11" db="EMBL/GenBank/DDBJ databases">
        <title>Genomic Encyclopedia of Type Strains, Phase IV (KMG-IV): sequencing the most valuable type-strain genomes for metagenomic binning, comparative biology and taxonomic classification.</title>
        <authorList>
            <person name="Goeker M."/>
        </authorList>
    </citation>
    <scope>NUCLEOTIDE SEQUENCE [LARGE SCALE GENOMIC DNA]</scope>
    <source>
        <strain evidence="2 3">DSM 100316</strain>
    </source>
</reference>
<evidence type="ECO:0000259" key="1">
    <source>
        <dbReference type="Pfam" id="PF00501"/>
    </source>
</evidence>
<dbReference type="GO" id="GO:0016874">
    <property type="term" value="F:ligase activity"/>
    <property type="evidence" value="ECO:0007669"/>
    <property type="project" value="UniProtKB-KW"/>
</dbReference>